<proteinExistence type="predicted"/>
<dbReference type="Proteomes" id="UP000306102">
    <property type="component" value="Unassembled WGS sequence"/>
</dbReference>
<feature type="compositionally biased region" description="Acidic residues" evidence="3">
    <location>
        <begin position="52"/>
        <end position="61"/>
    </location>
</feature>
<evidence type="ECO:0000313" key="5">
    <source>
        <dbReference type="Proteomes" id="UP000306102"/>
    </source>
</evidence>
<organism evidence="4 5">
    <name type="scientific">Camellia sinensis var. sinensis</name>
    <name type="common">China tea</name>
    <dbReference type="NCBI Taxonomy" id="542762"/>
    <lineage>
        <taxon>Eukaryota</taxon>
        <taxon>Viridiplantae</taxon>
        <taxon>Streptophyta</taxon>
        <taxon>Embryophyta</taxon>
        <taxon>Tracheophyta</taxon>
        <taxon>Spermatophyta</taxon>
        <taxon>Magnoliopsida</taxon>
        <taxon>eudicotyledons</taxon>
        <taxon>Gunneridae</taxon>
        <taxon>Pentapetalae</taxon>
        <taxon>asterids</taxon>
        <taxon>Ericales</taxon>
        <taxon>Theaceae</taxon>
        <taxon>Camellia</taxon>
    </lineage>
</organism>
<name>A0A4V3WJY8_CAMSN</name>
<keyword evidence="2" id="KW-0131">Cell cycle</keyword>
<comment type="caution">
    <text evidence="4">The sequence shown here is derived from an EMBL/GenBank/DDBJ whole genome shotgun (WGS) entry which is preliminary data.</text>
</comment>
<feature type="region of interest" description="Disordered" evidence="3">
    <location>
        <begin position="1"/>
        <end position="63"/>
    </location>
</feature>
<evidence type="ECO:0000256" key="2">
    <source>
        <dbReference type="ARBA" id="ARBA00023306"/>
    </source>
</evidence>
<protein>
    <submittedName>
        <fullName evidence="4">Uncharacterized protein</fullName>
    </submittedName>
</protein>
<accession>A0A4V3WJY8</accession>
<dbReference type="GO" id="GO:0032875">
    <property type="term" value="P:regulation of DNA endoreduplication"/>
    <property type="evidence" value="ECO:0007669"/>
    <property type="project" value="InterPro"/>
</dbReference>
<dbReference type="GO" id="GO:0005634">
    <property type="term" value="C:nucleus"/>
    <property type="evidence" value="ECO:0007669"/>
    <property type="project" value="TreeGrafter"/>
</dbReference>
<keyword evidence="1" id="KW-0649">Protein kinase inhibitor</keyword>
<gene>
    <name evidence="4" type="ORF">TEA_001758</name>
</gene>
<dbReference type="PANTHER" id="PTHR33142:SF28">
    <property type="entry name" value="CYCLIN-DEPENDENT PROTEIN KINASE INHIBITOR SMR13"/>
    <property type="match status" value="1"/>
</dbReference>
<reference evidence="4 5" key="1">
    <citation type="journal article" date="2018" name="Proc. Natl. Acad. Sci. U.S.A.">
        <title>Draft genome sequence of Camellia sinensis var. sinensis provides insights into the evolution of the tea genome and tea quality.</title>
        <authorList>
            <person name="Wei C."/>
            <person name="Yang H."/>
            <person name="Wang S."/>
            <person name="Zhao J."/>
            <person name="Liu C."/>
            <person name="Gao L."/>
            <person name="Xia E."/>
            <person name="Lu Y."/>
            <person name="Tai Y."/>
            <person name="She G."/>
            <person name="Sun J."/>
            <person name="Cao H."/>
            <person name="Tong W."/>
            <person name="Gao Q."/>
            <person name="Li Y."/>
            <person name="Deng W."/>
            <person name="Jiang X."/>
            <person name="Wang W."/>
            <person name="Chen Q."/>
            <person name="Zhang S."/>
            <person name="Li H."/>
            <person name="Wu J."/>
            <person name="Wang P."/>
            <person name="Li P."/>
            <person name="Shi C."/>
            <person name="Zheng F."/>
            <person name="Jian J."/>
            <person name="Huang B."/>
            <person name="Shan D."/>
            <person name="Shi M."/>
            <person name="Fang C."/>
            <person name="Yue Y."/>
            <person name="Li F."/>
            <person name="Li D."/>
            <person name="Wei S."/>
            <person name="Han B."/>
            <person name="Jiang C."/>
            <person name="Yin Y."/>
            <person name="Xia T."/>
            <person name="Zhang Z."/>
            <person name="Bennetzen J.L."/>
            <person name="Zhao S."/>
            <person name="Wan X."/>
        </authorList>
    </citation>
    <scope>NUCLEOTIDE SEQUENCE [LARGE SCALE GENOMIC DNA]</scope>
    <source>
        <strain evidence="5">cv. Shuchazao</strain>
        <tissue evidence="4">Leaf</tissue>
    </source>
</reference>
<evidence type="ECO:0000313" key="4">
    <source>
        <dbReference type="EMBL" id="THF98826.1"/>
    </source>
</evidence>
<dbReference type="EMBL" id="SDRB02012136">
    <property type="protein sequence ID" value="THF98826.1"/>
    <property type="molecule type" value="Genomic_DNA"/>
</dbReference>
<feature type="compositionally biased region" description="Basic and acidic residues" evidence="3">
    <location>
        <begin position="17"/>
        <end position="29"/>
    </location>
</feature>
<dbReference type="GO" id="GO:0004860">
    <property type="term" value="F:protein kinase inhibitor activity"/>
    <property type="evidence" value="ECO:0007669"/>
    <property type="project" value="UniProtKB-KW"/>
</dbReference>
<dbReference type="AlphaFoldDB" id="A0A4V3WJY8"/>
<dbReference type="InterPro" id="IPR040389">
    <property type="entry name" value="SMR"/>
</dbReference>
<sequence>MAPYAATRRTKNKQHQIRSEEHEEEEKAASMELSTRRSKRPSTSSSSKVVDKEEEEEEDSDVCGGGCCTPKAEKFRIPELLSCPPPAPKKLRLAPNCSLQTSPISFYASPDIDLFFLFALSNNSHLS</sequence>
<evidence type="ECO:0000256" key="1">
    <source>
        <dbReference type="ARBA" id="ARBA00023013"/>
    </source>
</evidence>
<evidence type="ECO:0000256" key="3">
    <source>
        <dbReference type="SAM" id="MobiDB-lite"/>
    </source>
</evidence>
<dbReference type="PANTHER" id="PTHR33142">
    <property type="entry name" value="CYCLIN-DEPENDENT PROTEIN KINASE INHIBITOR SMR13"/>
    <property type="match status" value="1"/>
</dbReference>
<keyword evidence="5" id="KW-1185">Reference proteome</keyword>